<dbReference type="Proteomes" id="UP000494040">
    <property type="component" value="Unassembled WGS sequence"/>
</dbReference>
<accession>A0A8I6RJ21</accession>
<feature type="chain" id="PRO_5035324153" description="CPR type cuticle protein" evidence="3">
    <location>
        <begin position="17"/>
        <end position="190"/>
    </location>
</feature>
<dbReference type="PRINTS" id="PR00947">
    <property type="entry name" value="CUTICLE"/>
</dbReference>
<feature type="signal peptide" evidence="3">
    <location>
        <begin position="1"/>
        <end position="16"/>
    </location>
</feature>
<dbReference type="KEGG" id="clec:106665305"/>
<evidence type="ECO:0000256" key="1">
    <source>
        <dbReference type="ARBA" id="ARBA00022460"/>
    </source>
</evidence>
<dbReference type="Pfam" id="PF00379">
    <property type="entry name" value="Chitin_bind_4"/>
    <property type="match status" value="1"/>
</dbReference>
<dbReference type="GO" id="GO:0062129">
    <property type="term" value="C:chitin-based extracellular matrix"/>
    <property type="evidence" value="ECO:0007669"/>
    <property type="project" value="TreeGrafter"/>
</dbReference>
<dbReference type="InterPro" id="IPR000618">
    <property type="entry name" value="Insect_cuticle"/>
</dbReference>
<evidence type="ECO:0008006" key="6">
    <source>
        <dbReference type="Google" id="ProtNLM"/>
    </source>
</evidence>
<sequence length="190" mass="20315">MKTAIVLVALFGCCMAQLPKAARQSQQVNRGGQARNLQLVGGQTFYQPSLGQVQYQQVLGAPVVSHYSVPVQQLAVKQYHVPVAAPVSYSAPSVRTSVVKPVAVLSQYQDVSHDGSFTYGFQSEDGVSVQASGSLKALGPEETAQVVQGSYTYTAPDGTPVTTNWYADETGFHAEGDHLPKAPEGHTRTY</sequence>
<dbReference type="PANTHER" id="PTHR10380:SF173">
    <property type="entry name" value="CUTICULAR PROTEIN 47EF, ISOFORM C-RELATED"/>
    <property type="match status" value="1"/>
</dbReference>
<evidence type="ECO:0000256" key="2">
    <source>
        <dbReference type="PROSITE-ProRule" id="PRU00497"/>
    </source>
</evidence>
<keyword evidence="1 2" id="KW-0193">Cuticle</keyword>
<reference evidence="4" key="1">
    <citation type="submission" date="2022-01" db="UniProtKB">
        <authorList>
            <consortium name="EnsemblMetazoa"/>
        </authorList>
    </citation>
    <scope>IDENTIFICATION</scope>
</reference>
<dbReference type="EnsemblMetazoa" id="XM_014391633.1">
    <property type="protein sequence ID" value="XP_014247119.1"/>
    <property type="gene ID" value="LOC106665305"/>
</dbReference>
<gene>
    <name evidence="4" type="primary">106665305</name>
</gene>
<dbReference type="GO" id="GO:0008010">
    <property type="term" value="F:structural constituent of chitin-based larval cuticle"/>
    <property type="evidence" value="ECO:0007669"/>
    <property type="project" value="TreeGrafter"/>
</dbReference>
<dbReference type="AlphaFoldDB" id="A0A8I6RJ21"/>
<name>A0A8I6RJ21_CIMLE</name>
<keyword evidence="3" id="KW-0732">Signal</keyword>
<dbReference type="PANTHER" id="PTHR10380">
    <property type="entry name" value="CUTICLE PROTEIN"/>
    <property type="match status" value="1"/>
</dbReference>
<dbReference type="OrthoDB" id="6618885at2759"/>
<dbReference type="PROSITE" id="PS51155">
    <property type="entry name" value="CHIT_BIND_RR_2"/>
    <property type="match status" value="1"/>
</dbReference>
<organism evidence="4 5">
    <name type="scientific">Cimex lectularius</name>
    <name type="common">Bed bug</name>
    <name type="synonym">Acanthia lectularia</name>
    <dbReference type="NCBI Taxonomy" id="79782"/>
    <lineage>
        <taxon>Eukaryota</taxon>
        <taxon>Metazoa</taxon>
        <taxon>Ecdysozoa</taxon>
        <taxon>Arthropoda</taxon>
        <taxon>Hexapoda</taxon>
        <taxon>Insecta</taxon>
        <taxon>Pterygota</taxon>
        <taxon>Neoptera</taxon>
        <taxon>Paraneoptera</taxon>
        <taxon>Hemiptera</taxon>
        <taxon>Heteroptera</taxon>
        <taxon>Panheteroptera</taxon>
        <taxon>Cimicomorpha</taxon>
        <taxon>Cimicidae</taxon>
        <taxon>Cimex</taxon>
    </lineage>
</organism>
<keyword evidence="5" id="KW-1185">Reference proteome</keyword>
<evidence type="ECO:0000256" key="3">
    <source>
        <dbReference type="SAM" id="SignalP"/>
    </source>
</evidence>
<evidence type="ECO:0000313" key="5">
    <source>
        <dbReference type="Proteomes" id="UP000494040"/>
    </source>
</evidence>
<dbReference type="InterPro" id="IPR050468">
    <property type="entry name" value="Cuticle_Struct_Prot"/>
</dbReference>
<evidence type="ECO:0000313" key="4">
    <source>
        <dbReference type="EnsemblMetazoa" id="XP_014247119.1"/>
    </source>
</evidence>
<proteinExistence type="predicted"/>
<protein>
    <recommendedName>
        <fullName evidence="6">CPR type cuticle protein</fullName>
    </recommendedName>
</protein>